<dbReference type="GO" id="GO:0005769">
    <property type="term" value="C:early endosome"/>
    <property type="evidence" value="ECO:0007669"/>
    <property type="project" value="TreeGrafter"/>
</dbReference>
<evidence type="ECO:0000256" key="2">
    <source>
        <dbReference type="SAM" id="MobiDB-lite"/>
    </source>
</evidence>
<dbReference type="PROSITE" id="PS50086">
    <property type="entry name" value="TBC_RABGAP"/>
    <property type="match status" value="1"/>
</dbReference>
<protein>
    <recommendedName>
        <fullName evidence="3">Rab-GAP TBC domain-containing protein</fullName>
    </recommendedName>
</protein>
<accession>A0A0D6M622</accession>
<evidence type="ECO:0000313" key="5">
    <source>
        <dbReference type="Proteomes" id="UP000054495"/>
    </source>
</evidence>
<dbReference type="Proteomes" id="UP000054495">
    <property type="component" value="Unassembled WGS sequence"/>
</dbReference>
<dbReference type="PANTHER" id="PTHR22957">
    <property type="entry name" value="TBC1 DOMAIN FAMILY MEMBER GTPASE-ACTIVATING PROTEIN"/>
    <property type="match status" value="1"/>
</dbReference>
<dbReference type="InterPro" id="IPR035969">
    <property type="entry name" value="Rab-GAP_TBC_sf"/>
</dbReference>
<feature type="domain" description="Rab-GAP TBC" evidence="3">
    <location>
        <begin position="437"/>
        <end position="649"/>
    </location>
</feature>
<dbReference type="PANTHER" id="PTHR22957:SF547">
    <property type="entry name" value="TBC1 DOMAIN FAMILY MEMBER 16"/>
    <property type="match status" value="1"/>
</dbReference>
<name>A0A0D6M622_9BILA</name>
<dbReference type="Pfam" id="PF00566">
    <property type="entry name" value="RabGAP-TBC"/>
    <property type="match status" value="1"/>
</dbReference>
<keyword evidence="1" id="KW-0343">GTPase activation</keyword>
<organism evidence="4 5">
    <name type="scientific">Ancylostoma ceylanicum</name>
    <dbReference type="NCBI Taxonomy" id="53326"/>
    <lineage>
        <taxon>Eukaryota</taxon>
        <taxon>Metazoa</taxon>
        <taxon>Ecdysozoa</taxon>
        <taxon>Nematoda</taxon>
        <taxon>Chromadorea</taxon>
        <taxon>Rhabditida</taxon>
        <taxon>Rhabditina</taxon>
        <taxon>Rhabditomorpha</taxon>
        <taxon>Strongyloidea</taxon>
        <taxon>Ancylostomatidae</taxon>
        <taxon>Ancylostomatinae</taxon>
        <taxon>Ancylostoma</taxon>
    </lineage>
</organism>
<dbReference type="EMBL" id="KE124826">
    <property type="protein sequence ID" value="EPB77856.1"/>
    <property type="molecule type" value="Genomic_DNA"/>
</dbReference>
<dbReference type="InterPro" id="IPR000195">
    <property type="entry name" value="Rab-GAP-TBC_dom"/>
</dbReference>
<feature type="region of interest" description="Disordered" evidence="2">
    <location>
        <begin position="200"/>
        <end position="253"/>
    </location>
</feature>
<dbReference type="Gene3D" id="1.10.472.80">
    <property type="entry name" value="Ypt/Rab-GAP domain of gyp1p, domain 3"/>
    <property type="match status" value="1"/>
</dbReference>
<dbReference type="FunFam" id="1.10.472.80:FF:000020">
    <property type="entry name" value="TBC1 domain family, member 16"/>
    <property type="match status" value="1"/>
</dbReference>
<dbReference type="AlphaFoldDB" id="A0A0D6M622"/>
<keyword evidence="5" id="KW-1185">Reference proteome</keyword>
<dbReference type="Gene3D" id="1.10.8.270">
    <property type="entry name" value="putative rabgap domain of human tbc1 domain family member 14 like domains"/>
    <property type="match status" value="1"/>
</dbReference>
<evidence type="ECO:0000259" key="3">
    <source>
        <dbReference type="PROSITE" id="PS50086"/>
    </source>
</evidence>
<sequence length="763" mass="86638">MTQWEEKEVEKEEERISTEGSGRYNNFLLGKDGDIVFSKNNVCVHDVGAEDEIDNIIHTPGYLTIHCQQDDQIGTTLILQWLPNSTLHKNPSSIRSVSPRSQVRQTAKHCPPSARTQVQDNASTSPDICVEMNGDVITVSAVQDRPTSFLTPTTVLSRRRFLGENIQNLSHGALVKSDTPFEPIATEALGVPPINVIPNTPAGEQIFNGADHNAPAHDSRSQSSFSTSGADEFSDNEECAESSSCDSSDWDAEEQGQAMINMRSFRESLMEPERFAFEHDLMLTGTSKNEESVAIAAGKVESSSRASSASLFTVNIGKMRSMRLFYSNPECTCGQLVIASPDSHYKILHFHHGGLDKLAELFEQWSAIKAKSVKDGSPSACDDKHFLICQPAVKRNELDPEDGLYETVTWDYWKSYKNADGAVNDSTTIRKAIFFASMEPSLRKEIWPFLLRVYPWQSTLEQRETIRNDLFLEYQNLRRKANKKSQSTSKQHWMGIENTIVKDVVRTDRKNPYYSGEDNPNVETMKNILLNYATAYPHVNYIQGMSDLLAPLLSTIRNEVDTYWCFAGLMQQTVFSSSPKGNEGLMEMNLEYLRELLKLLQPKFFNYLATQKGDALQLMFVHRWILLFFKREFPESDALHIWEACWAQYRTCFFHLFVCCAIVSIYGDDVIAQHLPHDEILLYFSSLAMHMDGSLVLKKARGLLHEFTRREKIPCSLAGLSTGEVEQWDTHRLRQQFECNRDGDERYLSDYSGNAITKAEREF</sequence>
<dbReference type="GO" id="GO:0005096">
    <property type="term" value="F:GTPase activator activity"/>
    <property type="evidence" value="ECO:0007669"/>
    <property type="project" value="UniProtKB-KW"/>
</dbReference>
<reference evidence="4 5" key="1">
    <citation type="submission" date="2013-05" db="EMBL/GenBank/DDBJ databases">
        <title>Draft genome of the parasitic nematode Anyclostoma ceylanicum.</title>
        <authorList>
            <person name="Mitreva M."/>
        </authorList>
    </citation>
    <scope>NUCLEOTIDE SEQUENCE [LARGE SCALE GENOMIC DNA]</scope>
</reference>
<gene>
    <name evidence="4" type="ORF">ANCCEY_03032</name>
</gene>
<proteinExistence type="predicted"/>
<evidence type="ECO:0000313" key="4">
    <source>
        <dbReference type="EMBL" id="EPB77856.1"/>
    </source>
</evidence>
<dbReference type="SMART" id="SM00164">
    <property type="entry name" value="TBC"/>
    <property type="match status" value="1"/>
</dbReference>
<dbReference type="SUPFAM" id="SSF47923">
    <property type="entry name" value="Ypt/Rab-GAP domain of gyp1p"/>
    <property type="match status" value="2"/>
</dbReference>
<evidence type="ECO:0000256" key="1">
    <source>
        <dbReference type="ARBA" id="ARBA00022468"/>
    </source>
</evidence>
<dbReference type="Gene3D" id="2.30.29.230">
    <property type="match status" value="1"/>
</dbReference>